<evidence type="ECO:0000313" key="2">
    <source>
        <dbReference type="Proteomes" id="UP000193240"/>
    </source>
</evidence>
<proteinExistence type="predicted"/>
<dbReference type="InParanoid" id="A0A1Y2LPX5"/>
<gene>
    <name evidence="1" type="ORF">B5807_09735</name>
</gene>
<dbReference type="OMA" id="NSKLECC"/>
<dbReference type="Proteomes" id="UP000193240">
    <property type="component" value="Unassembled WGS sequence"/>
</dbReference>
<protein>
    <submittedName>
        <fullName evidence="1">Uncharacterized protein</fullName>
    </submittedName>
</protein>
<evidence type="ECO:0000313" key="1">
    <source>
        <dbReference type="EMBL" id="OSS45855.1"/>
    </source>
</evidence>
<reference evidence="1 2" key="1">
    <citation type="journal article" date="2017" name="Genome Announc.">
        <title>Genome sequence of the saprophytic ascomycete Epicoccum nigrum ICMP 19927 strain isolated from New Zealand.</title>
        <authorList>
            <person name="Fokin M."/>
            <person name="Fleetwood D."/>
            <person name="Weir B.S."/>
            <person name="Villas-Boas S.G."/>
        </authorList>
    </citation>
    <scope>NUCLEOTIDE SEQUENCE [LARGE SCALE GENOMIC DNA]</scope>
    <source>
        <strain evidence="1 2">ICMP 19927</strain>
    </source>
</reference>
<accession>A0A1Y2LPX5</accession>
<sequence>MDIIRKATHSFIEDIPNSKLECCIGSDTVYSDANFRLDNQGTTTATENSPKMYNLQIQVNYYPDIRSLKALAPQSVAKALVSIDASWSASQVKDELSADLERWLRAQGF</sequence>
<organism evidence="1 2">
    <name type="scientific">Epicoccum nigrum</name>
    <name type="common">Soil fungus</name>
    <name type="synonym">Epicoccum purpurascens</name>
    <dbReference type="NCBI Taxonomy" id="105696"/>
    <lineage>
        <taxon>Eukaryota</taxon>
        <taxon>Fungi</taxon>
        <taxon>Dikarya</taxon>
        <taxon>Ascomycota</taxon>
        <taxon>Pezizomycotina</taxon>
        <taxon>Dothideomycetes</taxon>
        <taxon>Pleosporomycetidae</taxon>
        <taxon>Pleosporales</taxon>
        <taxon>Pleosporineae</taxon>
        <taxon>Didymellaceae</taxon>
        <taxon>Epicoccum</taxon>
    </lineage>
</organism>
<keyword evidence="2" id="KW-1185">Reference proteome</keyword>
<dbReference type="EMBL" id="KZ107853">
    <property type="protein sequence ID" value="OSS45855.1"/>
    <property type="molecule type" value="Genomic_DNA"/>
</dbReference>
<dbReference type="AlphaFoldDB" id="A0A1Y2LPX5"/>
<name>A0A1Y2LPX5_EPING</name>